<evidence type="ECO:0000256" key="4">
    <source>
        <dbReference type="PROSITE-ProRule" id="PRU00325"/>
    </source>
</evidence>
<dbReference type="Proteomes" id="UP000541444">
    <property type="component" value="Unassembled WGS sequence"/>
</dbReference>
<dbReference type="SMART" id="SM00575">
    <property type="entry name" value="ZnF_PMZ"/>
    <property type="match status" value="1"/>
</dbReference>
<evidence type="ECO:0000256" key="3">
    <source>
        <dbReference type="ARBA" id="ARBA00022833"/>
    </source>
</evidence>
<evidence type="ECO:0000256" key="5">
    <source>
        <dbReference type="SAM" id="MobiDB-lite"/>
    </source>
</evidence>
<dbReference type="PANTHER" id="PTHR31973">
    <property type="entry name" value="POLYPROTEIN, PUTATIVE-RELATED"/>
    <property type="match status" value="1"/>
</dbReference>
<keyword evidence="2 4" id="KW-0863">Zinc-finger</keyword>
<dbReference type="InterPro" id="IPR007527">
    <property type="entry name" value="Znf_SWIM"/>
</dbReference>
<feature type="region of interest" description="Disordered" evidence="5">
    <location>
        <begin position="68"/>
        <end position="94"/>
    </location>
</feature>
<evidence type="ECO:0000313" key="8">
    <source>
        <dbReference type="Proteomes" id="UP000541444"/>
    </source>
</evidence>
<keyword evidence="8" id="KW-1185">Reference proteome</keyword>
<evidence type="ECO:0000313" key="7">
    <source>
        <dbReference type="EMBL" id="KAF6152956.1"/>
    </source>
</evidence>
<dbReference type="EMBL" id="JACGCM010001594">
    <property type="protein sequence ID" value="KAF6152956.1"/>
    <property type="molecule type" value="Genomic_DNA"/>
</dbReference>
<dbReference type="InterPro" id="IPR006564">
    <property type="entry name" value="Znf_PMZ"/>
</dbReference>
<dbReference type="AlphaFoldDB" id="A0A7J7MDJ1"/>
<keyword evidence="1" id="KW-0479">Metal-binding</keyword>
<sequence>MNGVQLYTIVYFGGDIELPKIGSIISYVGRSAKLTSLRVHSSYEDFITFLEETSEICREDWKSTTKDIGSGKGLSTTKAGGPLRHNSFPDPKPQYRGYPETNGRGLDPHRFGPLVDDDDVPQLNNSFKTIRTDVLFSNKPSILQSNVYLSNEPVLTNVSQSNELFKTIPTDVPFLNEPCISQSNIHLSNEPVLTNVHLLNEPMLTNVPLSIEPEPIIGQTEPSAKLRFKSQPEQVKDLVDFWFKSVVYTEDPYDFSKEFNIGDLYRDMIELKNHIRAYAVVSKFNLEHVLSNEYKIVIRGNFEHAYQLLTRYFAEVRHRVAYTNHVESWNKVILKVRDLPIHVSIRELCRIYSKISYTYREEAEKSQARLTSWATDHCESIKFVADSLTCRVRTSRHHFQMTSYGRADFVNIEDDTCSCRCWQTMGIPCEHGVRALSLINVDPTIRVSEYFINDTYKVVYKPIWIPIRGIKQYKILKTDLRVRVPIPIVQVGRPYTQRKRREKMSGIVTKLRFFSRYYVLDFVVLVVVGQRRLSCDFRIPWLDWWGRIASSCRGRGRTIGRDRGGTRGSALADEPALSQKSLGPITIVQDEQIVSEARVDDVGTLLGIQIHQDIPLTLVVPE</sequence>
<evidence type="ECO:0000256" key="1">
    <source>
        <dbReference type="ARBA" id="ARBA00022723"/>
    </source>
</evidence>
<proteinExistence type="predicted"/>
<feature type="domain" description="SWIM-type" evidence="6">
    <location>
        <begin position="408"/>
        <end position="440"/>
    </location>
</feature>
<accession>A0A7J7MDJ1</accession>
<protein>
    <recommendedName>
        <fullName evidence="6">SWIM-type domain-containing protein</fullName>
    </recommendedName>
</protein>
<evidence type="ECO:0000256" key="2">
    <source>
        <dbReference type="ARBA" id="ARBA00022771"/>
    </source>
</evidence>
<name>A0A7J7MDJ1_9MAGN</name>
<comment type="caution">
    <text evidence="7">The sequence shown here is derived from an EMBL/GenBank/DDBJ whole genome shotgun (WGS) entry which is preliminary data.</text>
</comment>
<dbReference type="Pfam" id="PF04434">
    <property type="entry name" value="SWIM"/>
    <property type="match status" value="1"/>
</dbReference>
<reference evidence="7 8" key="1">
    <citation type="journal article" date="2020" name="IScience">
        <title>Genome Sequencing of the Endangered Kingdonia uniflora (Circaeasteraceae, Ranunculales) Reveals Potential Mechanisms of Evolutionary Specialization.</title>
        <authorList>
            <person name="Sun Y."/>
            <person name="Deng T."/>
            <person name="Zhang A."/>
            <person name="Moore M.J."/>
            <person name="Landis J.B."/>
            <person name="Lin N."/>
            <person name="Zhang H."/>
            <person name="Zhang X."/>
            <person name="Huang J."/>
            <person name="Zhang X."/>
            <person name="Sun H."/>
            <person name="Wang H."/>
        </authorList>
    </citation>
    <scope>NUCLEOTIDE SEQUENCE [LARGE SCALE GENOMIC DNA]</scope>
    <source>
        <strain evidence="7">TB1705</strain>
        <tissue evidence="7">Leaf</tissue>
    </source>
</reference>
<dbReference type="PANTHER" id="PTHR31973:SF187">
    <property type="entry name" value="MUTATOR TRANSPOSASE MUDRA PROTEIN"/>
    <property type="match status" value="1"/>
</dbReference>
<dbReference type="PROSITE" id="PS50966">
    <property type="entry name" value="ZF_SWIM"/>
    <property type="match status" value="1"/>
</dbReference>
<evidence type="ECO:0000259" key="6">
    <source>
        <dbReference type="PROSITE" id="PS50966"/>
    </source>
</evidence>
<organism evidence="7 8">
    <name type="scientific">Kingdonia uniflora</name>
    <dbReference type="NCBI Taxonomy" id="39325"/>
    <lineage>
        <taxon>Eukaryota</taxon>
        <taxon>Viridiplantae</taxon>
        <taxon>Streptophyta</taxon>
        <taxon>Embryophyta</taxon>
        <taxon>Tracheophyta</taxon>
        <taxon>Spermatophyta</taxon>
        <taxon>Magnoliopsida</taxon>
        <taxon>Ranunculales</taxon>
        <taxon>Circaeasteraceae</taxon>
        <taxon>Kingdonia</taxon>
    </lineage>
</organism>
<keyword evidence="3" id="KW-0862">Zinc</keyword>
<dbReference type="OrthoDB" id="1001883at2759"/>
<dbReference type="GO" id="GO:0008270">
    <property type="term" value="F:zinc ion binding"/>
    <property type="evidence" value="ECO:0007669"/>
    <property type="project" value="UniProtKB-KW"/>
</dbReference>
<gene>
    <name evidence="7" type="ORF">GIB67_039663</name>
</gene>